<keyword evidence="1" id="KW-0808">Transferase</keyword>
<dbReference type="InterPro" id="IPR005338">
    <property type="entry name" value="Anhydro_N_Ac-Mur_kinase"/>
</dbReference>
<proteinExistence type="predicted"/>
<dbReference type="EC" id="2.7.1.170" evidence="1"/>
<dbReference type="RefSeq" id="WP_379666782.1">
    <property type="nucleotide sequence ID" value="NZ_JBHULH010000008.1"/>
</dbReference>
<dbReference type="Proteomes" id="UP001597508">
    <property type="component" value="Unassembled WGS sequence"/>
</dbReference>
<sequence length="354" mass="39541">MDMNRNGTHAIGLMSGTSLDGIDLVYVYFPSQREDEFEIIASQTIDYSPEWKLKLKTAIDLNEKALIELDAAYGRFLGEQINKFIHQHEIQTIDFIASHGHTIFHQPEKGITKQIGNGQYIADATNFLVVCDFRTQDVQLGGQGAPLVPIGDRILFSNYDACVNLGGFANISYEQGSNRIAFDICPVNVVLNHYSQKLGYEYDNGGILASQGKVNTKILSELNSMAYYEKSPPKSLGIEWVNDKIFPVVETLKDHRDVLRTFVEHVTVQIANSIGQFQKVLFTGGGVFNEFLIENLKRKVNAEIAIPSKTIVDYKEALIFALLGKLRLEEKSNCLSSVTGAKRDHSSGQIFRPN</sequence>
<dbReference type="Gene3D" id="3.30.420.40">
    <property type="match status" value="2"/>
</dbReference>
<dbReference type="GO" id="GO:0016301">
    <property type="term" value="F:kinase activity"/>
    <property type="evidence" value="ECO:0007669"/>
    <property type="project" value="UniProtKB-KW"/>
</dbReference>
<organism evidence="1 2">
    <name type="scientific">Pseudotenacibaculum haliotis</name>
    <dbReference type="NCBI Taxonomy" id="1862138"/>
    <lineage>
        <taxon>Bacteria</taxon>
        <taxon>Pseudomonadati</taxon>
        <taxon>Bacteroidota</taxon>
        <taxon>Flavobacteriia</taxon>
        <taxon>Flavobacteriales</taxon>
        <taxon>Flavobacteriaceae</taxon>
        <taxon>Pseudotenacibaculum</taxon>
    </lineage>
</organism>
<dbReference type="InterPro" id="IPR043129">
    <property type="entry name" value="ATPase_NBD"/>
</dbReference>
<reference evidence="2" key="1">
    <citation type="journal article" date="2019" name="Int. J. Syst. Evol. Microbiol.">
        <title>The Global Catalogue of Microorganisms (GCM) 10K type strain sequencing project: providing services to taxonomists for standard genome sequencing and annotation.</title>
        <authorList>
            <consortium name="The Broad Institute Genomics Platform"/>
            <consortium name="The Broad Institute Genome Sequencing Center for Infectious Disease"/>
            <person name="Wu L."/>
            <person name="Ma J."/>
        </authorList>
    </citation>
    <scope>NUCLEOTIDE SEQUENCE [LARGE SCALE GENOMIC DNA]</scope>
    <source>
        <strain evidence="2">KCTC 52127</strain>
    </source>
</reference>
<dbReference type="PANTHER" id="PTHR30605:SF0">
    <property type="entry name" value="ANHYDRO-N-ACETYLMURAMIC ACID KINASE"/>
    <property type="match status" value="1"/>
</dbReference>
<dbReference type="PANTHER" id="PTHR30605">
    <property type="entry name" value="ANHYDRO-N-ACETYLMURAMIC ACID KINASE"/>
    <property type="match status" value="1"/>
</dbReference>
<gene>
    <name evidence="1" type="ORF">ACFSRZ_11855</name>
</gene>
<dbReference type="Pfam" id="PF03702">
    <property type="entry name" value="AnmK"/>
    <property type="match status" value="1"/>
</dbReference>
<evidence type="ECO:0000313" key="1">
    <source>
        <dbReference type="EMBL" id="MFD2568073.1"/>
    </source>
</evidence>
<accession>A0ABW5LTB7</accession>
<dbReference type="EMBL" id="JBHULH010000008">
    <property type="protein sequence ID" value="MFD2568073.1"/>
    <property type="molecule type" value="Genomic_DNA"/>
</dbReference>
<comment type="caution">
    <text evidence="1">The sequence shown here is derived from an EMBL/GenBank/DDBJ whole genome shotgun (WGS) entry which is preliminary data.</text>
</comment>
<dbReference type="NCBIfam" id="NF007144">
    <property type="entry name" value="PRK09585.2-3"/>
    <property type="match status" value="1"/>
</dbReference>
<evidence type="ECO:0000313" key="2">
    <source>
        <dbReference type="Proteomes" id="UP001597508"/>
    </source>
</evidence>
<protein>
    <submittedName>
        <fullName evidence="1">Anhydro-N-acetylmuramic acid kinase</fullName>
        <ecNumber evidence="1">2.7.1.170</ecNumber>
    </submittedName>
</protein>
<keyword evidence="1" id="KW-0418">Kinase</keyword>
<name>A0ABW5LTB7_9FLAO</name>
<dbReference type="SUPFAM" id="SSF53067">
    <property type="entry name" value="Actin-like ATPase domain"/>
    <property type="match status" value="1"/>
</dbReference>
<keyword evidence="2" id="KW-1185">Reference proteome</keyword>